<dbReference type="OrthoDB" id="332216at2"/>
<organism evidence="2 3">
    <name type="scientific">Sedimenticola selenatireducens</name>
    <dbReference type="NCBI Taxonomy" id="191960"/>
    <lineage>
        <taxon>Bacteria</taxon>
        <taxon>Pseudomonadati</taxon>
        <taxon>Pseudomonadota</taxon>
        <taxon>Gammaproteobacteria</taxon>
        <taxon>Chromatiales</taxon>
        <taxon>Sedimenticolaceae</taxon>
        <taxon>Sedimenticola</taxon>
    </lineage>
</organism>
<dbReference type="AlphaFoldDB" id="A0A558E110"/>
<reference evidence="2 3" key="1">
    <citation type="submission" date="2019-07" db="EMBL/GenBank/DDBJ databases">
        <title>The pathways for chlorine oxyanion respiration interact through the shared metabolite chlorate.</title>
        <authorList>
            <person name="Barnum T.P."/>
            <person name="Cheng Y."/>
            <person name="Hill K.A."/>
            <person name="Lucas L.N."/>
            <person name="Carlson H.K."/>
            <person name="Coates J.D."/>
        </authorList>
    </citation>
    <scope>NUCLEOTIDE SEQUENCE [LARGE SCALE GENOMIC DNA]</scope>
    <source>
        <strain evidence="2 3">BK-1</strain>
    </source>
</reference>
<dbReference type="InterPro" id="IPR045503">
    <property type="entry name" value="DUF6488"/>
</dbReference>
<feature type="signal peptide" evidence="1">
    <location>
        <begin position="1"/>
        <end position="21"/>
    </location>
</feature>
<dbReference type="Pfam" id="PF20098">
    <property type="entry name" value="DUF6488"/>
    <property type="match status" value="1"/>
</dbReference>
<keyword evidence="1" id="KW-0732">Signal</keyword>
<dbReference type="RefSeq" id="WP_144358667.1">
    <property type="nucleotide sequence ID" value="NZ_VMNH01000009.1"/>
</dbReference>
<evidence type="ECO:0008006" key="4">
    <source>
        <dbReference type="Google" id="ProtNLM"/>
    </source>
</evidence>
<keyword evidence="3" id="KW-1185">Reference proteome</keyword>
<accession>A0A558E110</accession>
<dbReference type="Proteomes" id="UP000316649">
    <property type="component" value="Unassembled WGS sequence"/>
</dbReference>
<protein>
    <recommendedName>
        <fullName evidence="4">Lipoprotein</fullName>
    </recommendedName>
</protein>
<evidence type="ECO:0000313" key="3">
    <source>
        <dbReference type="Proteomes" id="UP000316649"/>
    </source>
</evidence>
<dbReference type="EMBL" id="VMNH01000009">
    <property type="protein sequence ID" value="TVO75095.1"/>
    <property type="molecule type" value="Genomic_DNA"/>
</dbReference>
<name>A0A558E110_9GAMM</name>
<gene>
    <name evidence="2" type="ORF">FHP88_08765</name>
</gene>
<comment type="caution">
    <text evidence="2">The sequence shown here is derived from an EMBL/GenBank/DDBJ whole genome shotgun (WGS) entry which is preliminary data.</text>
</comment>
<feature type="chain" id="PRO_5021889229" description="Lipoprotein" evidence="1">
    <location>
        <begin position="22"/>
        <end position="110"/>
    </location>
</feature>
<evidence type="ECO:0000313" key="2">
    <source>
        <dbReference type="EMBL" id="TVO75095.1"/>
    </source>
</evidence>
<sequence length="110" mass="12221">MRMYKMIMVLVMSLLAFGVFAGSGHSHAPVDENKASLIATKIVSNLVNRGVIEESWKSIEISKIEAKTFKGSKEWVAAFTNPEVSEPEKRTLYIFLTLSGEYLAANYTGM</sequence>
<evidence type="ECO:0000256" key="1">
    <source>
        <dbReference type="SAM" id="SignalP"/>
    </source>
</evidence>
<proteinExistence type="predicted"/>